<evidence type="ECO:0000313" key="7">
    <source>
        <dbReference type="EMBL" id="SDB39157.1"/>
    </source>
</evidence>
<dbReference type="InterPro" id="IPR035994">
    <property type="entry name" value="Nucleoside_phosphorylase_sf"/>
</dbReference>
<evidence type="ECO:0000313" key="8">
    <source>
        <dbReference type="Proteomes" id="UP000198771"/>
    </source>
</evidence>
<comment type="pathway">
    <text evidence="1 5">Purine metabolism; purine nucleoside salvage.</text>
</comment>
<sequence>MNQIDMSRKQPLAQVSAAVESLHSRFESYLHSPVGVILGTGLGQWVESLEGQLCIDYSDIVGFPRSTVRSHAGNLCAGWIDKVPVLALQGRFHLYEGYSPDQVCFGVRTLARFGVKKMIITNAAGALNPLFHPGEMMVISDQINMTGHNPLIGLSYGEPQFPDMSQLYSQKLMKLVHSKALELNYRLQEGVYIGILGPSLETPAETRAYRALGADAIGMSTVMETIAACQMGMEILGLSCLTNKNLPDCMVPTSLEEIIDVGQDIEPRLTALLNVVIPEMHAMK</sequence>
<dbReference type="GO" id="GO:0004731">
    <property type="term" value="F:purine-nucleoside phosphorylase activity"/>
    <property type="evidence" value="ECO:0007669"/>
    <property type="project" value="UniProtKB-EC"/>
</dbReference>
<dbReference type="Pfam" id="PF01048">
    <property type="entry name" value="PNP_UDP_1"/>
    <property type="match status" value="1"/>
</dbReference>
<keyword evidence="4 5" id="KW-0808">Transferase</keyword>
<dbReference type="AlphaFoldDB" id="A0A1G6D1W5"/>
<accession>A0A1G6D1W5</accession>
<dbReference type="CDD" id="cd09009">
    <property type="entry name" value="PNP-EcPNPII_like"/>
    <property type="match status" value="1"/>
</dbReference>
<dbReference type="Gene3D" id="3.40.50.1580">
    <property type="entry name" value="Nucleoside phosphorylase domain"/>
    <property type="match status" value="1"/>
</dbReference>
<evidence type="ECO:0000256" key="4">
    <source>
        <dbReference type="ARBA" id="ARBA00022679"/>
    </source>
</evidence>
<evidence type="ECO:0000256" key="2">
    <source>
        <dbReference type="ARBA" id="ARBA00006751"/>
    </source>
</evidence>
<organism evidence="7 8">
    <name type="scientific">Desulfonatronum thiosulfatophilum</name>
    <dbReference type="NCBI Taxonomy" id="617002"/>
    <lineage>
        <taxon>Bacteria</taxon>
        <taxon>Pseudomonadati</taxon>
        <taxon>Thermodesulfobacteriota</taxon>
        <taxon>Desulfovibrionia</taxon>
        <taxon>Desulfovibrionales</taxon>
        <taxon>Desulfonatronaceae</taxon>
        <taxon>Desulfonatronum</taxon>
    </lineage>
</organism>
<name>A0A1G6D1W5_9BACT</name>
<dbReference type="GO" id="GO:0005737">
    <property type="term" value="C:cytoplasm"/>
    <property type="evidence" value="ECO:0007669"/>
    <property type="project" value="TreeGrafter"/>
</dbReference>
<dbReference type="PANTHER" id="PTHR11904">
    <property type="entry name" value="METHYLTHIOADENOSINE/PURINE NUCLEOSIDE PHOSPHORYLASE"/>
    <property type="match status" value="1"/>
</dbReference>
<gene>
    <name evidence="7" type="ORF">SAMN05660653_01851</name>
</gene>
<dbReference type="EMBL" id="FMXO01000010">
    <property type="protein sequence ID" value="SDB39157.1"/>
    <property type="molecule type" value="Genomic_DNA"/>
</dbReference>
<dbReference type="InterPro" id="IPR011268">
    <property type="entry name" value="Purine_phosphorylase"/>
</dbReference>
<dbReference type="RefSeq" id="WP_244148704.1">
    <property type="nucleotide sequence ID" value="NZ_FMXO01000010.1"/>
</dbReference>
<dbReference type="PANTHER" id="PTHR11904:SF9">
    <property type="entry name" value="PURINE NUCLEOSIDE PHOSPHORYLASE-RELATED"/>
    <property type="match status" value="1"/>
</dbReference>
<protein>
    <recommendedName>
        <fullName evidence="5">Purine nucleoside phosphorylase</fullName>
        <ecNumber evidence="5">2.4.2.1</ecNumber>
    </recommendedName>
    <alternativeName>
        <fullName evidence="5">Inosine-guanosine phosphorylase</fullName>
    </alternativeName>
</protein>
<evidence type="ECO:0000256" key="3">
    <source>
        <dbReference type="ARBA" id="ARBA00022676"/>
    </source>
</evidence>
<proteinExistence type="inferred from homology"/>
<reference evidence="7 8" key="1">
    <citation type="submission" date="2016-10" db="EMBL/GenBank/DDBJ databases">
        <authorList>
            <person name="de Groot N.N."/>
        </authorList>
    </citation>
    <scope>NUCLEOTIDE SEQUENCE [LARGE SCALE GENOMIC DNA]</scope>
    <source>
        <strain evidence="7 8">ASO4-2</strain>
    </source>
</reference>
<dbReference type="NCBIfam" id="TIGR01697">
    <property type="entry name" value="PNPH-PUNA-XAPA"/>
    <property type="match status" value="1"/>
</dbReference>
<dbReference type="PIRSF" id="PIRSF000477">
    <property type="entry name" value="PurNPase"/>
    <property type="match status" value="1"/>
</dbReference>
<keyword evidence="8" id="KW-1185">Reference proteome</keyword>
<feature type="domain" description="Nucleoside phosphorylase" evidence="6">
    <location>
        <begin position="34"/>
        <end position="274"/>
    </location>
</feature>
<dbReference type="UniPathway" id="UPA00606"/>
<dbReference type="EC" id="2.4.2.1" evidence="5"/>
<comment type="similarity">
    <text evidence="2 5">Belongs to the PNP/MTAP phosphorylase family.</text>
</comment>
<dbReference type="Proteomes" id="UP000198771">
    <property type="component" value="Unassembled WGS sequence"/>
</dbReference>
<comment type="function">
    <text evidence="5">The purine nucleoside phosphorylases catalyze the phosphorolytic breakdown of the N-glycosidic bond in the beta-(deoxy)ribonucleoside molecules, with the formation of the corresponding free purine bases and pentose-1-phosphate.</text>
</comment>
<dbReference type="NCBIfam" id="NF006054">
    <property type="entry name" value="PRK08202.1"/>
    <property type="match status" value="1"/>
</dbReference>
<dbReference type="STRING" id="617002.SAMN05660653_01851"/>
<evidence type="ECO:0000259" key="6">
    <source>
        <dbReference type="Pfam" id="PF01048"/>
    </source>
</evidence>
<dbReference type="GO" id="GO:0009116">
    <property type="term" value="P:nucleoside metabolic process"/>
    <property type="evidence" value="ECO:0007669"/>
    <property type="project" value="InterPro"/>
</dbReference>
<dbReference type="SUPFAM" id="SSF53167">
    <property type="entry name" value="Purine and uridine phosphorylases"/>
    <property type="match status" value="1"/>
</dbReference>
<dbReference type="InterPro" id="IPR000845">
    <property type="entry name" value="Nucleoside_phosphorylase_d"/>
</dbReference>
<evidence type="ECO:0000256" key="1">
    <source>
        <dbReference type="ARBA" id="ARBA00005058"/>
    </source>
</evidence>
<keyword evidence="3 5" id="KW-0328">Glycosyltransferase</keyword>
<evidence type="ECO:0000256" key="5">
    <source>
        <dbReference type="PIRNR" id="PIRNR000477"/>
    </source>
</evidence>